<feature type="domain" description="HTH cro/C1-type" evidence="1">
    <location>
        <begin position="11"/>
        <end position="66"/>
    </location>
</feature>
<dbReference type="Pfam" id="PF13560">
    <property type="entry name" value="HTH_31"/>
    <property type="match status" value="1"/>
</dbReference>
<dbReference type="Proteomes" id="UP001501442">
    <property type="component" value="Unassembled WGS sequence"/>
</dbReference>
<evidence type="ECO:0000313" key="3">
    <source>
        <dbReference type="Proteomes" id="UP001501442"/>
    </source>
</evidence>
<evidence type="ECO:0000313" key="2">
    <source>
        <dbReference type="EMBL" id="GAA4635544.1"/>
    </source>
</evidence>
<gene>
    <name evidence="2" type="ORF">GCM10023196_081470</name>
</gene>
<proteinExistence type="predicted"/>
<name>A0ABP8UN61_9ACTN</name>
<sequence>MTEPDNIGDRLRSLRDGRSMTRNELADDSGVDVDLIEKLEHGRRRTARLTSLTRLAGALGVGVSRLLGERRPEEQGSRDDVRNVGDAVVSADSMPGMDADDAGETPDLAELDAAVDAAWRDYRSGNMSRLAGNLPGLIGEARLAVGEIGAMAAGPLAEAHQLAARLFVHYGRYDLAEIAAERAIRAAEGGGDELEWETLHGTYSWTLLREGQVRASEDHAVWIAERTEPSMGEAALRDLTVWGDLMMAAMAAACAGDRCAGATEYLGLAGSAARRFEHDRVDHHVGFGPSRVATEATRAYATLHEPGLALRSAGEVHADELSGTAYGRHLIDVARAQAEIRDLRAAEETLRAAESLCARSFRPGGPACSVVTDVVIDVGHLTPELRHMARSVAVEV</sequence>
<dbReference type="InterPro" id="IPR001387">
    <property type="entry name" value="Cro/C1-type_HTH"/>
</dbReference>
<dbReference type="RefSeq" id="WP_345438484.1">
    <property type="nucleotide sequence ID" value="NZ_BAABHK010000015.1"/>
</dbReference>
<accession>A0ABP8UN61</accession>
<keyword evidence="3" id="KW-1185">Reference proteome</keyword>
<reference evidence="3" key="1">
    <citation type="journal article" date="2019" name="Int. J. Syst. Evol. Microbiol.">
        <title>The Global Catalogue of Microorganisms (GCM) 10K type strain sequencing project: providing services to taxonomists for standard genome sequencing and annotation.</title>
        <authorList>
            <consortium name="The Broad Institute Genomics Platform"/>
            <consortium name="The Broad Institute Genome Sequencing Center for Infectious Disease"/>
            <person name="Wu L."/>
            <person name="Ma J."/>
        </authorList>
    </citation>
    <scope>NUCLEOTIDE SEQUENCE [LARGE SCALE GENOMIC DNA]</scope>
    <source>
        <strain evidence="3">JCM 17939</strain>
    </source>
</reference>
<dbReference type="InterPro" id="IPR010982">
    <property type="entry name" value="Lambda_DNA-bd_dom_sf"/>
</dbReference>
<comment type="caution">
    <text evidence="2">The sequence shown here is derived from an EMBL/GenBank/DDBJ whole genome shotgun (WGS) entry which is preliminary data.</text>
</comment>
<dbReference type="SMART" id="SM00530">
    <property type="entry name" value="HTH_XRE"/>
    <property type="match status" value="1"/>
</dbReference>
<dbReference type="EMBL" id="BAABHK010000015">
    <property type="protein sequence ID" value="GAA4635544.1"/>
    <property type="molecule type" value="Genomic_DNA"/>
</dbReference>
<dbReference type="SUPFAM" id="SSF47413">
    <property type="entry name" value="lambda repressor-like DNA-binding domains"/>
    <property type="match status" value="1"/>
</dbReference>
<organism evidence="2 3">
    <name type="scientific">Actinoallomurus vinaceus</name>
    <dbReference type="NCBI Taxonomy" id="1080074"/>
    <lineage>
        <taxon>Bacteria</taxon>
        <taxon>Bacillati</taxon>
        <taxon>Actinomycetota</taxon>
        <taxon>Actinomycetes</taxon>
        <taxon>Streptosporangiales</taxon>
        <taxon>Thermomonosporaceae</taxon>
        <taxon>Actinoallomurus</taxon>
    </lineage>
</organism>
<protein>
    <recommendedName>
        <fullName evidence="1">HTH cro/C1-type domain-containing protein</fullName>
    </recommendedName>
</protein>
<evidence type="ECO:0000259" key="1">
    <source>
        <dbReference type="PROSITE" id="PS50943"/>
    </source>
</evidence>
<dbReference type="CDD" id="cd00093">
    <property type="entry name" value="HTH_XRE"/>
    <property type="match status" value="1"/>
</dbReference>
<dbReference type="Gene3D" id="1.10.260.40">
    <property type="entry name" value="lambda repressor-like DNA-binding domains"/>
    <property type="match status" value="1"/>
</dbReference>
<dbReference type="PROSITE" id="PS50943">
    <property type="entry name" value="HTH_CROC1"/>
    <property type="match status" value="1"/>
</dbReference>